<dbReference type="Proteomes" id="UP000053105">
    <property type="component" value="Unassembled WGS sequence"/>
</dbReference>
<dbReference type="AlphaFoldDB" id="A0A0M8ZUF5"/>
<dbReference type="EMBL" id="KQ435883">
    <property type="protein sequence ID" value="KOX69739.1"/>
    <property type="molecule type" value="Genomic_DNA"/>
</dbReference>
<gene>
    <name evidence="1" type="ORF">WN51_05024</name>
</gene>
<accession>A0A0M8ZUF5</accession>
<evidence type="ECO:0000313" key="1">
    <source>
        <dbReference type="EMBL" id="KOX69739.1"/>
    </source>
</evidence>
<keyword evidence="2" id="KW-1185">Reference proteome</keyword>
<name>A0A0M8ZUF5_9HYME</name>
<proteinExistence type="predicted"/>
<protein>
    <submittedName>
        <fullName evidence="1">Uncharacterized protein</fullName>
    </submittedName>
</protein>
<sequence length="237" mass="26298">MGTAISGTPLCLIEAFDVNVSGAKSEGISVTLLNLSTSLSYFFKGAERFYEKKVARYRGACDFLKVSPAFSNSQFNELSQEPIQQMVLTNQGHSTIRVETTSADSIPKTRFLGAPVETLIGCFNILINNVGYIELIKKKRLGVEEEGVLHMHVPSGESLTAIKVCLDIGPYERNGEDLHYYYDLTNIINVIKSREWTPLVATGTTTGVKFCRTVTTQESHQQVARRRGATRWSSRPP</sequence>
<reference evidence="1 2" key="1">
    <citation type="submission" date="2015-07" db="EMBL/GenBank/DDBJ databases">
        <title>The genome of Melipona quadrifasciata.</title>
        <authorList>
            <person name="Pan H."/>
            <person name="Kapheim K."/>
        </authorList>
    </citation>
    <scope>NUCLEOTIDE SEQUENCE [LARGE SCALE GENOMIC DNA]</scope>
    <source>
        <strain evidence="1">0111107301</strain>
        <tissue evidence="1">Whole body</tissue>
    </source>
</reference>
<evidence type="ECO:0000313" key="2">
    <source>
        <dbReference type="Proteomes" id="UP000053105"/>
    </source>
</evidence>
<organism evidence="1 2">
    <name type="scientific">Melipona quadrifasciata</name>
    <dbReference type="NCBI Taxonomy" id="166423"/>
    <lineage>
        <taxon>Eukaryota</taxon>
        <taxon>Metazoa</taxon>
        <taxon>Ecdysozoa</taxon>
        <taxon>Arthropoda</taxon>
        <taxon>Hexapoda</taxon>
        <taxon>Insecta</taxon>
        <taxon>Pterygota</taxon>
        <taxon>Neoptera</taxon>
        <taxon>Endopterygota</taxon>
        <taxon>Hymenoptera</taxon>
        <taxon>Apocrita</taxon>
        <taxon>Aculeata</taxon>
        <taxon>Apoidea</taxon>
        <taxon>Anthophila</taxon>
        <taxon>Apidae</taxon>
        <taxon>Melipona</taxon>
    </lineage>
</organism>